<gene>
    <name evidence="1" type="ORF">NTEN_LOCUS16270</name>
    <name evidence="2" type="ORF">NTEN_LOCUS16271</name>
</gene>
<sequence length="228" mass="25634">MKRLSLQNTSIQRESVGNFLRIMNPSFPNLRFFWPFSRSRRKHRSIFEIDPNTSIFSNEGRIIGHTNSCSENDSDLTTTAAVVVSLVYTNWDSLEIRAIAEVAGISLAQSAEASFVPGARYSFLGKAKLVKGGKTAGKSLQEPISPSLLFLTRRMGIHTVRSSPSSPYCALFQGPDLHPLRRSPSRSRVTYFAADTRQQQQPSRKAHSGNISHQQLLIPEFVHHRFNY</sequence>
<dbReference type="EMBL" id="CADCXU010024015">
    <property type="protein sequence ID" value="CAB0011278.1"/>
    <property type="molecule type" value="Genomic_DNA"/>
</dbReference>
<evidence type="ECO:0000313" key="2">
    <source>
        <dbReference type="EMBL" id="CAB0011278.1"/>
    </source>
</evidence>
<organism evidence="2 3">
    <name type="scientific">Nesidiocoris tenuis</name>
    <dbReference type="NCBI Taxonomy" id="355587"/>
    <lineage>
        <taxon>Eukaryota</taxon>
        <taxon>Metazoa</taxon>
        <taxon>Ecdysozoa</taxon>
        <taxon>Arthropoda</taxon>
        <taxon>Hexapoda</taxon>
        <taxon>Insecta</taxon>
        <taxon>Pterygota</taxon>
        <taxon>Neoptera</taxon>
        <taxon>Paraneoptera</taxon>
        <taxon>Hemiptera</taxon>
        <taxon>Heteroptera</taxon>
        <taxon>Panheteroptera</taxon>
        <taxon>Cimicomorpha</taxon>
        <taxon>Miridae</taxon>
        <taxon>Dicyphina</taxon>
        <taxon>Nesidiocoris</taxon>
    </lineage>
</organism>
<dbReference type="EMBL" id="CADCXU010024013">
    <property type="protein sequence ID" value="CAB0011277.1"/>
    <property type="molecule type" value="Genomic_DNA"/>
</dbReference>
<name>A0A6H5H2D0_9HEMI</name>
<proteinExistence type="predicted"/>
<evidence type="ECO:0000313" key="1">
    <source>
        <dbReference type="EMBL" id="CAB0011277.1"/>
    </source>
</evidence>
<accession>A0A6H5H2D0</accession>
<evidence type="ECO:0000313" key="3">
    <source>
        <dbReference type="Proteomes" id="UP000479000"/>
    </source>
</evidence>
<dbReference type="Proteomes" id="UP000479000">
    <property type="component" value="Unassembled WGS sequence"/>
</dbReference>
<reference evidence="2 3" key="1">
    <citation type="submission" date="2020-02" db="EMBL/GenBank/DDBJ databases">
        <authorList>
            <person name="Ferguson B K."/>
        </authorList>
    </citation>
    <scope>NUCLEOTIDE SEQUENCE [LARGE SCALE GENOMIC DNA]</scope>
</reference>
<dbReference type="AlphaFoldDB" id="A0A6H5H2D0"/>
<keyword evidence="3" id="KW-1185">Reference proteome</keyword>
<protein>
    <submittedName>
        <fullName evidence="2">Uncharacterized protein</fullName>
    </submittedName>
</protein>